<sequence length="227" mass="24576">MNLHIPDGYLSPQTCATFYAVSAAAVGYAFNKFRKQADEKTYIQLSVASAFTFIVMMFNFPVVGGSSAHITGIPLITFLFGPMASTVASSVVLIIQALLFRDGGILALGTNIFNMAVAIPLTAVLISKLLEKLGLKNEKVRIFISSYFAMNIAALLTAIELGLQPLLFTKAGKPLYFMYDLKTTIPAMMIPHLLVVAVVEAAMTVLLYSPLKNFVAINAEERRGVVS</sequence>
<dbReference type="RefSeq" id="WP_269015331.1">
    <property type="nucleotide sequence ID" value="NZ_CP113864.1"/>
</dbReference>
<gene>
    <name evidence="8" type="ORF">OTJ99_001841</name>
</gene>
<dbReference type="EMBL" id="CP113864">
    <property type="protein sequence ID" value="WAM31036.1"/>
    <property type="molecule type" value="Genomic_DNA"/>
</dbReference>
<keyword evidence="6 7" id="KW-0472">Membrane</keyword>
<proteinExistence type="predicted"/>
<feature type="transmembrane region" description="Helical" evidence="7">
    <location>
        <begin position="12"/>
        <end position="30"/>
    </location>
</feature>
<evidence type="ECO:0000256" key="7">
    <source>
        <dbReference type="SAM" id="Phobius"/>
    </source>
</evidence>
<accession>A0ABY7BJ26</accession>
<evidence type="ECO:0000256" key="1">
    <source>
        <dbReference type="ARBA" id="ARBA00004651"/>
    </source>
</evidence>
<feature type="transmembrane region" description="Helical" evidence="7">
    <location>
        <begin position="75"/>
        <end position="99"/>
    </location>
</feature>
<dbReference type="Proteomes" id="UP001164745">
    <property type="component" value="Chromosome"/>
</dbReference>
<organism evidence="8 9">
    <name type="scientific">Caldicellulosiruptor naganoensis</name>
    <dbReference type="NCBI Taxonomy" id="29324"/>
    <lineage>
        <taxon>Bacteria</taxon>
        <taxon>Bacillati</taxon>
        <taxon>Bacillota</taxon>
        <taxon>Bacillota incertae sedis</taxon>
        <taxon>Caldicellulosiruptorales</taxon>
        <taxon>Caldicellulosiruptoraceae</taxon>
        <taxon>Caldicellulosiruptor</taxon>
    </lineage>
</organism>
<feature type="transmembrane region" description="Helical" evidence="7">
    <location>
        <begin position="105"/>
        <end position="126"/>
    </location>
</feature>
<feature type="transmembrane region" description="Helical" evidence="7">
    <location>
        <begin position="42"/>
        <end position="63"/>
    </location>
</feature>
<keyword evidence="3" id="KW-1003">Cell membrane</keyword>
<keyword evidence="2" id="KW-0813">Transport</keyword>
<evidence type="ECO:0000313" key="8">
    <source>
        <dbReference type="EMBL" id="WAM31036.1"/>
    </source>
</evidence>
<keyword evidence="5 7" id="KW-1133">Transmembrane helix</keyword>
<feature type="transmembrane region" description="Helical" evidence="7">
    <location>
        <begin position="188"/>
        <end position="208"/>
    </location>
</feature>
<protein>
    <submittedName>
        <fullName evidence="8">Energy-coupling factor ABC transporter permease</fullName>
    </submittedName>
</protein>
<keyword evidence="9" id="KW-1185">Reference proteome</keyword>
<evidence type="ECO:0000313" key="9">
    <source>
        <dbReference type="Proteomes" id="UP001164745"/>
    </source>
</evidence>
<evidence type="ECO:0000256" key="6">
    <source>
        <dbReference type="ARBA" id="ARBA00023136"/>
    </source>
</evidence>
<dbReference type="Gene3D" id="1.10.1760.20">
    <property type="match status" value="1"/>
</dbReference>
<keyword evidence="4 7" id="KW-0812">Transmembrane</keyword>
<evidence type="ECO:0000256" key="4">
    <source>
        <dbReference type="ARBA" id="ARBA00022692"/>
    </source>
</evidence>
<evidence type="ECO:0000256" key="5">
    <source>
        <dbReference type="ARBA" id="ARBA00022989"/>
    </source>
</evidence>
<feature type="transmembrane region" description="Helical" evidence="7">
    <location>
        <begin position="147"/>
        <end position="168"/>
    </location>
</feature>
<dbReference type="Pfam" id="PF01891">
    <property type="entry name" value="CbiM"/>
    <property type="match status" value="1"/>
</dbReference>
<reference evidence="8" key="1">
    <citation type="submission" date="2022-12" db="EMBL/GenBank/DDBJ databases">
        <authorList>
            <person name="Bing R.G."/>
            <person name="Willard D.J."/>
            <person name="Manesh M.J.H."/>
            <person name="Laemthong T."/>
            <person name="Crosby J.R."/>
            <person name="Kelly R.M."/>
        </authorList>
    </citation>
    <scope>NUCLEOTIDE SEQUENCE</scope>
    <source>
        <strain evidence="8">DSM 8991</strain>
    </source>
</reference>
<evidence type="ECO:0000256" key="3">
    <source>
        <dbReference type="ARBA" id="ARBA00022475"/>
    </source>
</evidence>
<comment type="subcellular location">
    <subcellularLocation>
        <location evidence="1">Cell membrane</location>
        <topology evidence="1">Multi-pass membrane protein</topology>
    </subcellularLocation>
</comment>
<name>A0ABY7BJ26_9FIRM</name>
<dbReference type="PANTHER" id="PTHR34229">
    <property type="entry name" value="METAL TRANSPORT PROTEIN HI_1621-RELATED"/>
    <property type="match status" value="1"/>
</dbReference>
<evidence type="ECO:0000256" key="2">
    <source>
        <dbReference type="ARBA" id="ARBA00022448"/>
    </source>
</evidence>
<dbReference type="InterPro" id="IPR002751">
    <property type="entry name" value="CbiM/NikMN"/>
</dbReference>
<dbReference type="PANTHER" id="PTHR34229:SF1">
    <property type="entry name" value="METAL TRANSPORT PROTEIN HI_1621-RELATED"/>
    <property type="match status" value="1"/>
</dbReference>